<protein>
    <recommendedName>
        <fullName evidence="15">Coproporphyrinogen-III oxidase</fullName>
        <ecNumber evidence="15">1.3.98.3</ecNumber>
    </recommendedName>
</protein>
<dbReference type="FunFam" id="1.10.10.920:FF:000001">
    <property type="entry name" value="Coproporphyrinogen-III oxidase"/>
    <property type="match status" value="1"/>
</dbReference>
<organism evidence="19 20">
    <name type="scientific">Vibrio cholerae serotype O1 (strain ATCC 39541 / Classical Ogawa 395 / O395)</name>
    <dbReference type="NCBI Taxonomy" id="345073"/>
    <lineage>
        <taxon>Bacteria</taxon>
        <taxon>Pseudomonadati</taxon>
        <taxon>Pseudomonadota</taxon>
        <taxon>Gammaproteobacteria</taxon>
        <taxon>Vibrionales</taxon>
        <taxon>Vibrionaceae</taxon>
        <taxon>Vibrio</taxon>
    </lineage>
</organism>
<feature type="binding site" evidence="16">
    <location>
        <position position="207"/>
    </location>
    <ligand>
        <name>S-adenosyl-L-methionine</name>
        <dbReference type="ChEBI" id="CHEBI:59789"/>
        <label>2</label>
    </ligand>
</feature>
<sequence>MSCGRIARQELSKTERFIMSSYVVPSQQIVWDQAILDKYNYSGPRYTSYPTAVEFHEAFTIADFDMACTQYPERPLSLYIHIPFCHKLCYYCGCNKVITRHSHKADEYLDVLEHEIRQRASLLIGRNVTQLHFGGGTPTFLTNAQISRLMTLLRSEFHFADEAEISIEIDPREIQLEVLDHLRQEGFNRVSIGVQDFNKEVQKLVNREQDEQFIFDLVERAKQLGFRSTNLDLIYGLPKQTAVTFAQTLQQVLTMQPGRLSVFNYAHMPQLFAAQRKIKEADLPAAEEKLAILQQTITTLTGAGYQFIGMDHFALPDDELAIAQRSGILHRNFQGYTTQGECDLVGFGVSAISMVGDAYAQNQKELKKYYAQVNEMRHALWKGVTLDKDDLLRREVIKQLICNFKLDKTAIEREFNLRFNHYFRQDLALLQTFIDDGLVTVDERMIEVTLRGRLLIRNICMCFDKYLRERARQQQFSRVI</sequence>
<evidence type="ECO:0000256" key="8">
    <source>
        <dbReference type="ARBA" id="ARBA00022723"/>
    </source>
</evidence>
<dbReference type="SUPFAM" id="SSF102114">
    <property type="entry name" value="Radical SAM enzymes"/>
    <property type="match status" value="1"/>
</dbReference>
<evidence type="ECO:0000256" key="12">
    <source>
        <dbReference type="ARBA" id="ARBA00023244"/>
    </source>
</evidence>
<evidence type="ECO:0000256" key="6">
    <source>
        <dbReference type="ARBA" id="ARBA00022490"/>
    </source>
</evidence>
<feature type="domain" description="Radical SAM core" evidence="18">
    <location>
        <begin position="70"/>
        <end position="303"/>
    </location>
</feature>
<feature type="binding site" evidence="17">
    <location>
        <position position="89"/>
    </location>
    <ligand>
        <name>[4Fe-4S] cluster</name>
        <dbReference type="ChEBI" id="CHEBI:49883"/>
        <note>4Fe-4S-S-AdoMet</note>
    </ligand>
</feature>
<dbReference type="Pfam" id="PF06969">
    <property type="entry name" value="HemN_C"/>
    <property type="match status" value="1"/>
</dbReference>
<feature type="binding site" evidence="17">
    <location>
        <position position="92"/>
    </location>
    <ligand>
        <name>[4Fe-4S] cluster</name>
        <dbReference type="ChEBI" id="CHEBI:49883"/>
        <note>4Fe-4S-S-AdoMet</note>
    </ligand>
</feature>
<dbReference type="PROSITE" id="PS51918">
    <property type="entry name" value="RADICAL_SAM"/>
    <property type="match status" value="1"/>
</dbReference>
<dbReference type="NCBIfam" id="TIGR00538">
    <property type="entry name" value="hemN"/>
    <property type="match status" value="1"/>
</dbReference>
<dbReference type="GO" id="GO:0006782">
    <property type="term" value="P:protoporphyrinogen IX biosynthetic process"/>
    <property type="evidence" value="ECO:0007669"/>
    <property type="project" value="UniProtKB-UniPathway"/>
</dbReference>
<dbReference type="FunFam" id="3.80.30.20:FF:000012">
    <property type="entry name" value="Coproporphyrinogen-III oxidase"/>
    <property type="match status" value="1"/>
</dbReference>
<dbReference type="InterPro" id="IPR006638">
    <property type="entry name" value="Elp3/MiaA/NifB-like_rSAM"/>
</dbReference>
<proteinExistence type="inferred from homology"/>
<dbReference type="UniPathway" id="UPA00251">
    <property type="reaction ID" value="UER00323"/>
</dbReference>
<evidence type="ECO:0000256" key="16">
    <source>
        <dbReference type="PIRSR" id="PIRSR000167-1"/>
    </source>
</evidence>
<evidence type="ECO:0000256" key="17">
    <source>
        <dbReference type="PIRSR" id="PIRSR000167-2"/>
    </source>
</evidence>
<evidence type="ECO:0000256" key="1">
    <source>
        <dbReference type="ARBA" id="ARBA00004496"/>
    </source>
</evidence>
<evidence type="ECO:0000313" key="19">
    <source>
        <dbReference type="EMBL" id="ABQ21601.1"/>
    </source>
</evidence>
<feature type="binding site" evidence="16">
    <location>
        <position position="232"/>
    </location>
    <ligand>
        <name>S-adenosyl-L-methionine</name>
        <dbReference type="ChEBI" id="CHEBI:59789"/>
        <label>2</label>
    </ligand>
</feature>
<dbReference type="InterPro" id="IPR004558">
    <property type="entry name" value="Coprogen_oxidase_HemN"/>
</dbReference>
<dbReference type="GO" id="GO:0004109">
    <property type="term" value="F:coproporphyrinogen oxidase activity"/>
    <property type="evidence" value="ECO:0007669"/>
    <property type="project" value="InterPro"/>
</dbReference>
<evidence type="ECO:0000256" key="2">
    <source>
        <dbReference type="ARBA" id="ARBA00004785"/>
    </source>
</evidence>
<evidence type="ECO:0000256" key="5">
    <source>
        <dbReference type="ARBA" id="ARBA00022485"/>
    </source>
</evidence>
<dbReference type="GO" id="GO:0005737">
    <property type="term" value="C:cytoplasm"/>
    <property type="evidence" value="ECO:0007669"/>
    <property type="project" value="UniProtKB-SubCell"/>
</dbReference>
<evidence type="ECO:0000256" key="9">
    <source>
        <dbReference type="ARBA" id="ARBA00023002"/>
    </source>
</evidence>
<dbReference type="InterPro" id="IPR007197">
    <property type="entry name" value="rSAM"/>
</dbReference>
<feature type="binding site" evidence="16">
    <location>
        <position position="266"/>
    </location>
    <ligand>
        <name>S-adenosyl-L-methionine</name>
        <dbReference type="ChEBI" id="CHEBI:59789"/>
        <label>2</label>
    </ligand>
</feature>
<dbReference type="PATRIC" id="fig|345073.21.peg.61"/>
<feature type="binding site" evidence="16">
    <location>
        <position position="135"/>
    </location>
    <ligand>
        <name>S-adenosyl-L-methionine</name>
        <dbReference type="ChEBI" id="CHEBI:59789"/>
        <label>1</label>
    </ligand>
</feature>
<dbReference type="AlphaFoldDB" id="A0A0H3ALP8"/>
<dbReference type="SMART" id="SM00729">
    <property type="entry name" value="Elp3"/>
    <property type="match status" value="1"/>
</dbReference>
<dbReference type="GO" id="GO:0051539">
    <property type="term" value="F:4 iron, 4 sulfur cluster binding"/>
    <property type="evidence" value="ECO:0007669"/>
    <property type="project" value="UniProtKB-KW"/>
</dbReference>
<dbReference type="CDD" id="cd01335">
    <property type="entry name" value="Radical_SAM"/>
    <property type="match status" value="1"/>
</dbReference>
<comment type="cofactor">
    <cofactor evidence="15 17">
        <name>[4Fe-4S] cluster</name>
        <dbReference type="ChEBI" id="CHEBI:49883"/>
    </cofactor>
    <text evidence="15 17">Binds 1 [4Fe-4S] cluster. The cluster is coordinated with 3 cysteines and an exchangeable S-adenosyl-L-methionine.</text>
</comment>
<keyword evidence="12 15" id="KW-0627">Porphyrin biosynthesis</keyword>
<name>A0A0H3ALP8_VIBC3</name>
<evidence type="ECO:0000256" key="11">
    <source>
        <dbReference type="ARBA" id="ARBA00023014"/>
    </source>
</evidence>
<evidence type="ECO:0000256" key="10">
    <source>
        <dbReference type="ARBA" id="ARBA00023004"/>
    </source>
</evidence>
<dbReference type="KEGG" id="vcr:VC395_0064"/>
<dbReference type="InterPro" id="IPR058240">
    <property type="entry name" value="rSAM_sf"/>
</dbReference>
<dbReference type="InterPro" id="IPR034505">
    <property type="entry name" value="Coproporphyrinogen-III_oxidase"/>
</dbReference>
<dbReference type="Pfam" id="PF04055">
    <property type="entry name" value="Radical_SAM"/>
    <property type="match status" value="1"/>
</dbReference>
<comment type="subunit">
    <text evidence="4">Monomer.</text>
</comment>
<dbReference type="Gene3D" id="3.80.30.20">
    <property type="entry name" value="tm_1862 like domain"/>
    <property type="match status" value="1"/>
</dbReference>
<evidence type="ECO:0000256" key="7">
    <source>
        <dbReference type="ARBA" id="ARBA00022691"/>
    </source>
</evidence>
<dbReference type="InterPro" id="IPR010723">
    <property type="entry name" value="HemN_C"/>
</dbReference>
<feature type="binding site" evidence="16">
    <location>
        <position position="79"/>
    </location>
    <ligand>
        <name>S-adenosyl-L-methionine</name>
        <dbReference type="ChEBI" id="CHEBI:59789"/>
        <label>1</label>
    </ligand>
</feature>
<dbReference type="GO" id="GO:0051989">
    <property type="term" value="F:coproporphyrinogen dehydrogenase activity"/>
    <property type="evidence" value="ECO:0007669"/>
    <property type="project" value="UniProtKB-EC"/>
</dbReference>
<evidence type="ECO:0000256" key="3">
    <source>
        <dbReference type="ARBA" id="ARBA00005493"/>
    </source>
</evidence>
<dbReference type="SFLD" id="SFLDG01082">
    <property type="entry name" value="B12-binding_domain_containing"/>
    <property type="match status" value="1"/>
</dbReference>
<comment type="similarity">
    <text evidence="3 15">Belongs to the anaerobic coproporphyrinogen-III oxidase family.</text>
</comment>
<feature type="binding site" evidence="16">
    <location>
        <begin position="91"/>
        <end position="93"/>
    </location>
    <ligand>
        <name>S-adenosyl-L-methionine</name>
        <dbReference type="ChEBI" id="CHEBI:59789"/>
        <label>2</label>
    </ligand>
</feature>
<feature type="binding site" evidence="16">
    <location>
        <position position="168"/>
    </location>
    <ligand>
        <name>S-adenosyl-L-methionine</name>
        <dbReference type="ChEBI" id="CHEBI:59789"/>
        <label>1</label>
    </ligand>
</feature>
<dbReference type="Proteomes" id="UP000000249">
    <property type="component" value="Chromosome 1"/>
</dbReference>
<feature type="binding site" evidence="16">
    <location>
        <position position="352"/>
    </location>
    <ligand>
        <name>S-adenosyl-L-methionine</name>
        <dbReference type="ChEBI" id="CHEBI:59789"/>
        <label>1</label>
    </ligand>
</feature>
<keyword evidence="11 15" id="KW-0411">Iron-sulfur</keyword>
<feature type="binding site" evidence="16">
    <location>
        <position position="195"/>
    </location>
    <ligand>
        <name>S-adenosyl-L-methionine</name>
        <dbReference type="ChEBI" id="CHEBI:59789"/>
        <label>2</label>
    </ligand>
</feature>
<reference evidence="19 20" key="1">
    <citation type="submission" date="2007-03" db="EMBL/GenBank/DDBJ databases">
        <authorList>
            <person name="Heidelberg J."/>
        </authorList>
    </citation>
    <scope>NUCLEOTIDE SEQUENCE [LARGE SCALE GENOMIC DNA]</scope>
    <source>
        <strain evidence="20">ATCC 39541 / Classical Ogawa 395 / O395</strain>
    </source>
</reference>
<dbReference type="PIRSF" id="PIRSF000167">
    <property type="entry name" value="HemN"/>
    <property type="match status" value="1"/>
</dbReference>
<evidence type="ECO:0000259" key="18">
    <source>
        <dbReference type="PROSITE" id="PS51918"/>
    </source>
</evidence>
<dbReference type="EC" id="1.3.98.3" evidence="15"/>
<comment type="pathway">
    <text evidence="2 15">Porphyrin-containing compound metabolism; protoporphyrin-IX biosynthesis; protoporphyrinogen-IX from coproporphyrinogen-III (AdoMet route): step 1/1.</text>
</comment>
<feature type="binding site" evidence="17">
    <location>
        <position position="85"/>
    </location>
    <ligand>
        <name>[4Fe-4S] cluster</name>
        <dbReference type="ChEBI" id="CHEBI:49883"/>
        <note>4Fe-4S-S-AdoMet</note>
    </ligand>
</feature>
<keyword evidence="7 15" id="KW-0949">S-adenosyl-L-methionine</keyword>
<feature type="binding site" evidence="16">
    <location>
        <begin position="136"/>
        <end position="137"/>
    </location>
    <ligand>
        <name>S-adenosyl-L-methionine</name>
        <dbReference type="ChEBI" id="CHEBI:59789"/>
        <label>2</label>
    </ligand>
</feature>
<evidence type="ECO:0000256" key="4">
    <source>
        <dbReference type="ARBA" id="ARBA00011245"/>
    </source>
</evidence>
<keyword evidence="10 15" id="KW-0408">Iron</keyword>
<comment type="catalytic activity">
    <reaction evidence="14 15">
        <text>coproporphyrinogen III + 2 S-adenosyl-L-methionine = protoporphyrinogen IX + 2 5'-deoxyadenosine + 2 L-methionine + 2 CO2</text>
        <dbReference type="Rhea" id="RHEA:15425"/>
        <dbReference type="ChEBI" id="CHEBI:16526"/>
        <dbReference type="ChEBI" id="CHEBI:17319"/>
        <dbReference type="ChEBI" id="CHEBI:57307"/>
        <dbReference type="ChEBI" id="CHEBI:57309"/>
        <dbReference type="ChEBI" id="CHEBI:57844"/>
        <dbReference type="ChEBI" id="CHEBI:59789"/>
        <dbReference type="EC" id="1.3.98.3"/>
    </reaction>
</comment>
<dbReference type="eggNOG" id="COG0635">
    <property type="taxonomic scope" value="Bacteria"/>
</dbReference>
<dbReference type="EMBL" id="CP000627">
    <property type="protein sequence ID" value="ABQ21601.1"/>
    <property type="molecule type" value="Genomic_DNA"/>
</dbReference>
<dbReference type="SFLD" id="SFLDG01065">
    <property type="entry name" value="anaerobic_coproporphyrinogen-I"/>
    <property type="match status" value="1"/>
</dbReference>
<gene>
    <name evidence="19" type="primary">hemN</name>
    <name evidence="19" type="ordered locus">VC0395_A2402</name>
</gene>
<dbReference type="KEGG" id="vco:VC0395_A2402"/>
<dbReference type="PANTHER" id="PTHR13932:SF6">
    <property type="entry name" value="OXYGEN-INDEPENDENT COPROPORPHYRINOGEN III OXIDASE"/>
    <property type="match status" value="1"/>
</dbReference>
<dbReference type="InterPro" id="IPR023404">
    <property type="entry name" value="rSAM_horseshoe"/>
</dbReference>
<evidence type="ECO:0000256" key="14">
    <source>
        <dbReference type="ARBA" id="ARBA00048321"/>
    </source>
</evidence>
<comment type="function">
    <text evidence="13">Involved in the heme biosynthesis. Catalyzes the anaerobic oxidative decarboxylation of propionate groups of rings A and B of coproporphyrinogen III to yield the vinyl groups in protoporphyrinogen IX.</text>
</comment>
<comment type="subcellular location">
    <subcellularLocation>
        <location evidence="1 15">Cytoplasm</location>
    </subcellularLocation>
</comment>
<dbReference type="GO" id="GO:0046872">
    <property type="term" value="F:metal ion binding"/>
    <property type="evidence" value="ECO:0007669"/>
    <property type="project" value="UniProtKB-KW"/>
</dbReference>
<keyword evidence="8 15" id="KW-0479">Metal-binding</keyword>
<dbReference type="Gene3D" id="1.10.10.920">
    <property type="match status" value="1"/>
</dbReference>
<evidence type="ECO:0000256" key="15">
    <source>
        <dbReference type="PIRNR" id="PIRNR000167"/>
    </source>
</evidence>
<accession>A0A0H3ALP8</accession>
<keyword evidence="9 15" id="KW-0560">Oxidoreductase</keyword>
<dbReference type="SFLD" id="SFLDS00029">
    <property type="entry name" value="Radical_SAM"/>
    <property type="match status" value="1"/>
</dbReference>
<dbReference type="PANTHER" id="PTHR13932">
    <property type="entry name" value="COPROPORPHYRINIGEN III OXIDASE"/>
    <property type="match status" value="1"/>
</dbReference>
<keyword evidence="6 15" id="KW-0963">Cytoplasm</keyword>
<dbReference type="SFLD" id="SFLDF00277">
    <property type="entry name" value="oxygen-independent_coproporphy"/>
    <property type="match status" value="1"/>
</dbReference>
<evidence type="ECO:0000313" key="20">
    <source>
        <dbReference type="Proteomes" id="UP000000249"/>
    </source>
</evidence>
<evidence type="ECO:0000256" key="13">
    <source>
        <dbReference type="ARBA" id="ARBA00024295"/>
    </source>
</evidence>
<keyword evidence="5 15" id="KW-0004">4Fe-4S</keyword>